<dbReference type="GO" id="GO:0009225">
    <property type="term" value="P:nucleotide-sugar metabolic process"/>
    <property type="evidence" value="ECO:0007669"/>
    <property type="project" value="InterPro"/>
</dbReference>
<sequence>MTETVRVAVLGGAGFIGSAVVRELNRRGMRPLVFDLLTYAGRPENLQGTDHEFVRGDIRGPELHEALSRFRPEVIINLAAETHVDRSIYSPQDFVTTNVIGAVNVLEAARRLGVRLLHVSTDEVFGDASVYGCADESSPLRPSSPYSASKASAEHFVLAYVRTYGLEALVARPSNNYGPRQHPEKLIPKAIIRTLLGLEVPVYGSGLQRRDWMYVEDTARLLVDLALKGEAGRGYNLPGGHVATNLEILGLIGRALGREVKIKHVEDRPGHDVEYCMRPSFSYWTTPLEDGIGRTVRWYIENQEWWRPLLGNKFFVNEVPWRSVG</sequence>
<evidence type="ECO:0000313" key="3">
    <source>
        <dbReference type="EMBL" id="ADL19067.1"/>
    </source>
</evidence>
<evidence type="ECO:0000313" key="4">
    <source>
        <dbReference type="Proteomes" id="UP000000346"/>
    </source>
</evidence>
<dbReference type="Gene3D" id="3.40.50.720">
    <property type="entry name" value="NAD(P)-binding Rossmann-like Domain"/>
    <property type="match status" value="1"/>
</dbReference>
<dbReference type="InterPro" id="IPR036291">
    <property type="entry name" value="NAD(P)-bd_dom_sf"/>
</dbReference>
<dbReference type="CDD" id="cd05246">
    <property type="entry name" value="dTDP_GD_SDR_e"/>
    <property type="match status" value="1"/>
</dbReference>
<name>D9Q179_ACIS3</name>
<feature type="domain" description="NAD-dependent epimerase/dehydratase" evidence="2">
    <location>
        <begin position="7"/>
        <end position="236"/>
    </location>
</feature>
<organism evidence="3 4">
    <name type="scientific">Acidilobus saccharovorans (strain DSM 16705 / JCM 18335 / VKM B-2471 / 345-15)</name>
    <dbReference type="NCBI Taxonomy" id="666510"/>
    <lineage>
        <taxon>Archaea</taxon>
        <taxon>Thermoproteota</taxon>
        <taxon>Thermoprotei</taxon>
        <taxon>Acidilobales</taxon>
        <taxon>Acidilobaceae</taxon>
        <taxon>Acidilobus</taxon>
    </lineage>
</organism>
<keyword evidence="4" id="KW-1185">Reference proteome</keyword>
<comment type="similarity">
    <text evidence="1">Belongs to the NAD(P)-dependent epimerase/dehydratase family.</text>
</comment>
<dbReference type="FunCoup" id="D9Q179">
    <property type="interactions" value="65"/>
</dbReference>
<keyword evidence="3" id="KW-0456">Lyase</keyword>
<dbReference type="OrthoDB" id="4907at2157"/>
<evidence type="ECO:0000256" key="1">
    <source>
        <dbReference type="ARBA" id="ARBA00007637"/>
    </source>
</evidence>
<dbReference type="STRING" id="666510.ASAC_0661"/>
<reference evidence="3 4" key="1">
    <citation type="journal article" date="2010" name="Appl. Environ. Microbiol.">
        <title>The genome sequence of the crenarchaeon Acidilobus saccharovorans supports a new order, Acidilobales, and suggests an important ecological role in terrestrial acidic hot springs.</title>
        <authorList>
            <person name="Mardanov A.V."/>
            <person name="Svetlitchnyi V.A."/>
            <person name="Beletsky A.V."/>
            <person name="Prokofeva M.I."/>
            <person name="Bonch-Osmolovskaya E.A."/>
            <person name="Ravin N.V."/>
            <person name="Skryabin K.G."/>
        </authorList>
    </citation>
    <scope>NUCLEOTIDE SEQUENCE [LARGE SCALE GENOMIC DNA]</scope>
    <source>
        <strain evidence="4">DSM 16705 / JCM 18335 / VKM B-2471 / 345-15</strain>
    </source>
</reference>
<dbReference type="InterPro" id="IPR001509">
    <property type="entry name" value="Epimerase_deHydtase"/>
</dbReference>
<dbReference type="KEGG" id="asc:ASAC_0661"/>
<dbReference type="eggNOG" id="arCOG01371">
    <property type="taxonomic scope" value="Archaea"/>
</dbReference>
<dbReference type="HOGENOM" id="CLU_007383_1_14_2"/>
<dbReference type="SUPFAM" id="SSF51735">
    <property type="entry name" value="NAD(P)-binding Rossmann-fold domains"/>
    <property type="match status" value="1"/>
</dbReference>
<dbReference type="EMBL" id="CP001742">
    <property type="protein sequence ID" value="ADL19067.1"/>
    <property type="molecule type" value="Genomic_DNA"/>
</dbReference>
<evidence type="ECO:0000259" key="2">
    <source>
        <dbReference type="Pfam" id="PF01370"/>
    </source>
</evidence>
<dbReference type="GeneID" id="9498894"/>
<accession>D9Q179</accession>
<dbReference type="Gene3D" id="3.90.25.10">
    <property type="entry name" value="UDP-galactose 4-epimerase, domain 1"/>
    <property type="match status" value="1"/>
</dbReference>
<dbReference type="Pfam" id="PF01370">
    <property type="entry name" value="Epimerase"/>
    <property type="match status" value="1"/>
</dbReference>
<dbReference type="RefSeq" id="WP_013266579.1">
    <property type="nucleotide sequence ID" value="NC_014374.1"/>
</dbReference>
<dbReference type="Proteomes" id="UP000000346">
    <property type="component" value="Chromosome"/>
</dbReference>
<gene>
    <name evidence="3" type="ordered locus">ASAC_0661</name>
</gene>
<dbReference type="GO" id="GO:0008460">
    <property type="term" value="F:dTDP-glucose 4,6-dehydratase activity"/>
    <property type="evidence" value="ECO:0007669"/>
    <property type="project" value="UniProtKB-EC"/>
</dbReference>
<dbReference type="InterPro" id="IPR005888">
    <property type="entry name" value="dTDP_Gluc_deHydtase"/>
</dbReference>
<dbReference type="AlphaFoldDB" id="D9Q179"/>
<proteinExistence type="inferred from homology"/>
<dbReference type="InParanoid" id="D9Q179"/>
<protein>
    <submittedName>
        <fullName evidence="3">dTDP-glucose 4,6-dehydratase</fullName>
        <ecNumber evidence="3">4.2.1.46</ecNumber>
    </submittedName>
</protein>
<dbReference type="PANTHER" id="PTHR43000">
    <property type="entry name" value="DTDP-D-GLUCOSE 4,6-DEHYDRATASE-RELATED"/>
    <property type="match status" value="1"/>
</dbReference>
<dbReference type="EC" id="4.2.1.46" evidence="3"/>